<sequence length="165" mass="18084">MAQYRSPLAVFTLRSEGLLSDFETLAARPTTLGGVGVPVQLLCRLPSSAQQGDALQASITFAQQRDAQLLAHQPLHYKDIDSGMVALTLCAHSTMQGECDYEHAQLQLTLHGLHNTVKESAQYTVHIHPQAQLSSPQMVNCTGLRQRLGQYCQRLWRSTASVGKA</sequence>
<gene>
    <name evidence="1" type="ORF">CWC05_12295</name>
</gene>
<organism evidence="1 2">
    <name type="scientific">Pseudoalteromonas ruthenica</name>
    <dbReference type="NCBI Taxonomy" id="151081"/>
    <lineage>
        <taxon>Bacteria</taxon>
        <taxon>Pseudomonadati</taxon>
        <taxon>Pseudomonadota</taxon>
        <taxon>Gammaproteobacteria</taxon>
        <taxon>Alteromonadales</taxon>
        <taxon>Pseudoalteromonadaceae</taxon>
        <taxon>Pseudoalteromonas</taxon>
    </lineage>
</organism>
<name>A0A5S3Z4P9_9GAMM</name>
<comment type="caution">
    <text evidence="1">The sequence shown here is derived from an EMBL/GenBank/DDBJ whole genome shotgun (WGS) entry which is preliminary data.</text>
</comment>
<dbReference type="Proteomes" id="UP000305874">
    <property type="component" value="Unassembled WGS sequence"/>
</dbReference>
<dbReference type="EMBL" id="PNCG01000013">
    <property type="protein sequence ID" value="TMP86577.1"/>
    <property type="molecule type" value="Genomic_DNA"/>
</dbReference>
<dbReference type="RefSeq" id="WP_138548397.1">
    <property type="nucleotide sequence ID" value="NZ_PNCG01000013.1"/>
</dbReference>
<evidence type="ECO:0000313" key="1">
    <source>
        <dbReference type="EMBL" id="TMP86577.1"/>
    </source>
</evidence>
<reference evidence="2" key="2">
    <citation type="submission" date="2019-06" db="EMBL/GenBank/DDBJ databases">
        <title>Co-occurence of chitin degradation, pigmentation and bioactivity in marine Pseudoalteromonas.</title>
        <authorList>
            <person name="Sonnenschein E.C."/>
            <person name="Bech P.K."/>
        </authorList>
    </citation>
    <scope>NUCLEOTIDE SEQUENCE [LARGE SCALE GENOMIC DNA]</scope>
    <source>
        <strain evidence="2">S2897</strain>
    </source>
</reference>
<protein>
    <submittedName>
        <fullName evidence="1">Uncharacterized protein</fullName>
    </submittedName>
</protein>
<reference evidence="1 2" key="1">
    <citation type="submission" date="2017-12" db="EMBL/GenBank/DDBJ databases">
        <authorList>
            <person name="Paulsen S."/>
            <person name="Gram L.K."/>
        </authorList>
    </citation>
    <scope>NUCLEOTIDE SEQUENCE [LARGE SCALE GENOMIC DNA]</scope>
    <source>
        <strain evidence="1 2">S2897</strain>
    </source>
</reference>
<dbReference type="AlphaFoldDB" id="A0A5S3Z4P9"/>
<evidence type="ECO:0000313" key="2">
    <source>
        <dbReference type="Proteomes" id="UP000305874"/>
    </source>
</evidence>
<proteinExistence type="predicted"/>
<accession>A0A5S3Z4P9</accession>